<dbReference type="EMBL" id="HQ450773">
    <property type="protein sequence ID" value="ADV16616.1"/>
    <property type="molecule type" value="Genomic_DNA"/>
</dbReference>
<dbReference type="InterPro" id="IPR000440">
    <property type="entry name" value="NADH_UbQ/plastoQ_OxRdtase_su3"/>
</dbReference>
<keyword evidence="9" id="KW-1278">Translocase</keyword>
<dbReference type="GO" id="GO:0031966">
    <property type="term" value="C:mitochondrial membrane"/>
    <property type="evidence" value="ECO:0007669"/>
    <property type="project" value="UniProtKB-SubCell"/>
</dbReference>
<evidence type="ECO:0000256" key="9">
    <source>
        <dbReference type="RuleBase" id="RU003640"/>
    </source>
</evidence>
<sequence>MKVICLMLIMILVIMLVLIFLSLILSKKIKFDKEKNSPIECGMNPINLMRIPFSMQFFLLAIIFIIFDIEIAILMPIPIMLFYNITLALLTMLVFLVILTLGLFYEWYNNALNWAT</sequence>
<accession>E7E072</accession>
<dbReference type="InterPro" id="IPR038430">
    <property type="entry name" value="NDAH_ubi_oxred_su3_sf"/>
</dbReference>
<keyword evidence="4 9" id="KW-0813">Transport</keyword>
<comment type="catalytic activity">
    <reaction evidence="8 9">
        <text>a ubiquinone + NADH + 5 H(+)(in) = a ubiquinol + NAD(+) + 4 H(+)(out)</text>
        <dbReference type="Rhea" id="RHEA:29091"/>
        <dbReference type="Rhea" id="RHEA-COMP:9565"/>
        <dbReference type="Rhea" id="RHEA-COMP:9566"/>
        <dbReference type="ChEBI" id="CHEBI:15378"/>
        <dbReference type="ChEBI" id="CHEBI:16389"/>
        <dbReference type="ChEBI" id="CHEBI:17976"/>
        <dbReference type="ChEBI" id="CHEBI:57540"/>
        <dbReference type="ChEBI" id="CHEBI:57945"/>
        <dbReference type="EC" id="7.1.1.2"/>
    </reaction>
</comment>
<name>E7E072_COLMG</name>
<evidence type="ECO:0000256" key="4">
    <source>
        <dbReference type="ARBA" id="ARBA00022448"/>
    </source>
</evidence>
<evidence type="ECO:0000256" key="1">
    <source>
        <dbReference type="ARBA" id="ARBA00004370"/>
    </source>
</evidence>
<keyword evidence="9" id="KW-0249">Electron transport</keyword>
<evidence type="ECO:0000256" key="2">
    <source>
        <dbReference type="ARBA" id="ARBA00008472"/>
    </source>
</evidence>
<protein>
    <recommendedName>
        <fullName evidence="3 9">NADH-ubiquinone oxidoreductase chain 3</fullName>
        <ecNumber evidence="9">7.1.1.2</ecNumber>
    </recommendedName>
</protein>
<keyword evidence="5 9" id="KW-0812">Transmembrane</keyword>
<dbReference type="PANTHER" id="PTHR11058:SF9">
    <property type="entry name" value="NADH-UBIQUINONE OXIDOREDUCTASE CHAIN 3"/>
    <property type="match status" value="1"/>
</dbReference>
<gene>
    <name evidence="10" type="primary">ND3</name>
</gene>
<dbReference type="GO" id="GO:0030964">
    <property type="term" value="C:NADH dehydrogenase complex"/>
    <property type="evidence" value="ECO:0007669"/>
    <property type="project" value="TreeGrafter"/>
</dbReference>
<keyword evidence="9" id="KW-0679">Respiratory chain</keyword>
<evidence type="ECO:0000313" key="10">
    <source>
        <dbReference type="EMBL" id="ADV16616.1"/>
    </source>
</evidence>
<comment type="subcellular location">
    <subcellularLocation>
        <location evidence="1">Membrane</location>
    </subcellularLocation>
    <subcellularLocation>
        <location evidence="9">Mitochondrion membrane</location>
        <topology evidence="9">Multi-pass membrane protein</topology>
    </subcellularLocation>
</comment>
<comment type="function">
    <text evidence="9">Core subunit of the mitochondrial membrane respiratory chain NADH dehydrogenase (Complex I) which catalyzes electron transfer from NADH through the respiratory chain, using ubiquinone as an electron acceptor. Essential for the catalytic activity of complex I.</text>
</comment>
<keyword evidence="7 9" id="KW-0472">Membrane</keyword>
<feature type="transmembrane region" description="Helical" evidence="9">
    <location>
        <begin position="57"/>
        <end position="75"/>
    </location>
</feature>
<evidence type="ECO:0000256" key="5">
    <source>
        <dbReference type="ARBA" id="ARBA00022692"/>
    </source>
</evidence>
<dbReference type="AlphaFoldDB" id="E7E072"/>
<keyword evidence="9" id="KW-0830">Ubiquinone</keyword>
<reference evidence="10" key="1">
    <citation type="journal article" date="2011" name="Mol. Phylogenet. Evol.">
        <title>The mitochondrial genome of Colossendeis megalonyx supports a basal position of Colossendeidae within the Pycnogonida.</title>
        <authorList>
            <person name="Dietz L."/>
            <person name="Mayer C."/>
            <person name="Arango C.P."/>
            <person name="Leese F."/>
        </authorList>
    </citation>
    <scope>NUCLEOTIDE SEQUENCE</scope>
</reference>
<comment type="similarity">
    <text evidence="2 9">Belongs to the complex I subunit 3 family.</text>
</comment>
<geneLocation type="mitochondrion" evidence="10"/>
<evidence type="ECO:0000256" key="7">
    <source>
        <dbReference type="ARBA" id="ARBA00023136"/>
    </source>
</evidence>
<dbReference type="Gene3D" id="1.20.58.1610">
    <property type="entry name" value="NADH:ubiquinone/plastoquinone oxidoreductase, chain 3"/>
    <property type="match status" value="1"/>
</dbReference>
<keyword evidence="9" id="KW-0520">NAD</keyword>
<dbReference type="Pfam" id="PF00507">
    <property type="entry name" value="Oxidored_q4"/>
    <property type="match status" value="1"/>
</dbReference>
<evidence type="ECO:0000256" key="3">
    <source>
        <dbReference type="ARBA" id="ARBA00021007"/>
    </source>
</evidence>
<feature type="transmembrane region" description="Helical" evidence="9">
    <location>
        <begin position="6"/>
        <end position="25"/>
    </location>
</feature>
<evidence type="ECO:0000256" key="8">
    <source>
        <dbReference type="ARBA" id="ARBA00049551"/>
    </source>
</evidence>
<proteinExistence type="inferred from homology"/>
<dbReference type="GO" id="GO:0008137">
    <property type="term" value="F:NADH dehydrogenase (ubiquinone) activity"/>
    <property type="evidence" value="ECO:0007669"/>
    <property type="project" value="UniProtKB-UniRule"/>
</dbReference>
<dbReference type="PANTHER" id="PTHR11058">
    <property type="entry name" value="NADH-UBIQUINONE OXIDOREDUCTASE CHAIN 3"/>
    <property type="match status" value="1"/>
</dbReference>
<keyword evidence="6 9" id="KW-1133">Transmembrane helix</keyword>
<keyword evidence="9 10" id="KW-0496">Mitochondrion</keyword>
<evidence type="ECO:0000256" key="6">
    <source>
        <dbReference type="ARBA" id="ARBA00022989"/>
    </source>
</evidence>
<feature type="transmembrane region" description="Helical" evidence="9">
    <location>
        <begin position="81"/>
        <end position="105"/>
    </location>
</feature>
<dbReference type="EC" id="7.1.1.2" evidence="9"/>
<organism evidence="10">
    <name type="scientific">Colossendeis megalonyx</name>
    <name type="common">Sea spider</name>
    <dbReference type="NCBI Taxonomy" id="136193"/>
    <lineage>
        <taxon>Eukaryota</taxon>
        <taxon>Metazoa</taxon>
        <taxon>Ecdysozoa</taxon>
        <taxon>Arthropoda</taxon>
        <taxon>Chelicerata</taxon>
        <taxon>Pycnogonida</taxon>
        <taxon>Pantopoda</taxon>
        <taxon>Colossendeidae</taxon>
        <taxon>Colossendeis</taxon>
    </lineage>
</organism>